<dbReference type="RefSeq" id="WP_038987041.1">
    <property type="nucleotide sequence ID" value="NZ_JWJO01000039.1"/>
</dbReference>
<evidence type="ECO:0000259" key="2">
    <source>
        <dbReference type="SMART" id="SM00829"/>
    </source>
</evidence>
<accession>A0A163X643</accession>
<organism evidence="3 4">
    <name type="scientific">Myroides marinus</name>
    <dbReference type="NCBI Taxonomy" id="703342"/>
    <lineage>
        <taxon>Bacteria</taxon>
        <taxon>Pseudomonadati</taxon>
        <taxon>Bacteroidota</taxon>
        <taxon>Flavobacteriia</taxon>
        <taxon>Flavobacteriales</taxon>
        <taxon>Flavobacteriaceae</taxon>
        <taxon>Myroides</taxon>
    </lineage>
</organism>
<evidence type="ECO:0000313" key="4">
    <source>
        <dbReference type="Proteomes" id="UP000076630"/>
    </source>
</evidence>
<dbReference type="CDD" id="cd05289">
    <property type="entry name" value="MDR_like_2"/>
    <property type="match status" value="1"/>
</dbReference>
<dbReference type="InterPro" id="IPR013154">
    <property type="entry name" value="ADH-like_N"/>
</dbReference>
<dbReference type="OrthoDB" id="9787435at2"/>
<dbReference type="AlphaFoldDB" id="A0A163X643"/>
<dbReference type="PANTHER" id="PTHR11695:SF294">
    <property type="entry name" value="RETICULON-4-INTERACTING PROTEIN 1, MITOCHONDRIAL"/>
    <property type="match status" value="1"/>
</dbReference>
<dbReference type="InterPro" id="IPR050700">
    <property type="entry name" value="YIM1/Zinc_Alcohol_DH_Fams"/>
</dbReference>
<dbReference type="Pfam" id="PF13602">
    <property type="entry name" value="ADH_zinc_N_2"/>
    <property type="match status" value="1"/>
</dbReference>
<dbReference type="InterPro" id="IPR020843">
    <property type="entry name" value="ER"/>
</dbReference>
<evidence type="ECO:0000313" key="3">
    <source>
        <dbReference type="EMBL" id="KZE77366.1"/>
    </source>
</evidence>
<reference evidence="3 4" key="1">
    <citation type="submission" date="2016-01" db="EMBL/GenBank/DDBJ databases">
        <title>Whole genome sequencing of Myroides marinus L41.</title>
        <authorList>
            <person name="Hong K.W."/>
        </authorList>
    </citation>
    <scope>NUCLEOTIDE SEQUENCE [LARGE SCALE GENOMIC DNA]</scope>
    <source>
        <strain evidence="3 4">L41</strain>
    </source>
</reference>
<dbReference type="InterPro" id="IPR036291">
    <property type="entry name" value="NAD(P)-bd_dom_sf"/>
</dbReference>
<dbReference type="GO" id="GO:0016491">
    <property type="term" value="F:oxidoreductase activity"/>
    <property type="evidence" value="ECO:0007669"/>
    <property type="project" value="UniProtKB-KW"/>
</dbReference>
<dbReference type="Gene3D" id="3.90.180.10">
    <property type="entry name" value="Medium-chain alcohol dehydrogenases, catalytic domain"/>
    <property type="match status" value="1"/>
</dbReference>
<dbReference type="InterPro" id="IPR011032">
    <property type="entry name" value="GroES-like_sf"/>
</dbReference>
<gene>
    <name evidence="3" type="ORF">AV926_01145</name>
</gene>
<dbReference type="PANTHER" id="PTHR11695">
    <property type="entry name" value="ALCOHOL DEHYDROGENASE RELATED"/>
    <property type="match status" value="1"/>
</dbReference>
<dbReference type="SUPFAM" id="SSF50129">
    <property type="entry name" value="GroES-like"/>
    <property type="match status" value="1"/>
</dbReference>
<dbReference type="PROSITE" id="PS01162">
    <property type="entry name" value="QOR_ZETA_CRYSTAL"/>
    <property type="match status" value="1"/>
</dbReference>
<dbReference type="Pfam" id="PF08240">
    <property type="entry name" value="ADH_N"/>
    <property type="match status" value="1"/>
</dbReference>
<evidence type="ECO:0000256" key="1">
    <source>
        <dbReference type="ARBA" id="ARBA00023002"/>
    </source>
</evidence>
<proteinExistence type="predicted"/>
<dbReference type="InterPro" id="IPR002364">
    <property type="entry name" value="Quin_OxRdtase/zeta-crystal_CS"/>
</dbReference>
<protein>
    <submittedName>
        <fullName evidence="3">Oxidoreductase</fullName>
    </submittedName>
</protein>
<keyword evidence="4" id="KW-1185">Reference proteome</keyword>
<dbReference type="SMART" id="SM00829">
    <property type="entry name" value="PKS_ER"/>
    <property type="match status" value="1"/>
</dbReference>
<sequence>MKAYVLKEFGGVDQLQIQDIDKPKLASSEVLVKVKALSVNPVDAMTRAGTVGMSRIVEQFSPIILGWDFSGVIEEVGEYVREFKVGDAVFGMVNFPGHGQAYAEYIAVSANHIALKPNNTTYAEAAASTLAALTAWQAFNSYGKLRPNDRVLIHAAAGGVGHYAVQMAKYLGAYVIGTSSSKNKEFVLNLGVDEHIDYHSVSFEDVLENIDFVLDAIGGDTLQKSVKVLKEFGTLVVLPSGYTEEDERMFLAKKLHGSCFMSVYSSGSDMKIIANLLEKGIVKPHINQVFTFEEMKKAHLQLESGNTIGKVVVCIS</sequence>
<dbReference type="Proteomes" id="UP000076630">
    <property type="component" value="Unassembled WGS sequence"/>
</dbReference>
<comment type="caution">
    <text evidence="3">The sequence shown here is derived from an EMBL/GenBank/DDBJ whole genome shotgun (WGS) entry which is preliminary data.</text>
</comment>
<dbReference type="Gene3D" id="3.40.50.720">
    <property type="entry name" value="NAD(P)-binding Rossmann-like Domain"/>
    <property type="match status" value="1"/>
</dbReference>
<dbReference type="GO" id="GO:0008270">
    <property type="term" value="F:zinc ion binding"/>
    <property type="evidence" value="ECO:0007669"/>
    <property type="project" value="InterPro"/>
</dbReference>
<keyword evidence="1" id="KW-0560">Oxidoreductase</keyword>
<dbReference type="SUPFAM" id="SSF51735">
    <property type="entry name" value="NAD(P)-binding Rossmann-fold domains"/>
    <property type="match status" value="1"/>
</dbReference>
<feature type="domain" description="Enoyl reductase (ER)" evidence="2">
    <location>
        <begin position="10"/>
        <end position="313"/>
    </location>
</feature>
<dbReference type="EMBL" id="LQNU01000072">
    <property type="protein sequence ID" value="KZE77366.1"/>
    <property type="molecule type" value="Genomic_DNA"/>
</dbReference>
<name>A0A163X643_9FLAO</name>